<dbReference type="Pfam" id="PF00535">
    <property type="entry name" value="Glycos_transf_2"/>
    <property type="match status" value="1"/>
</dbReference>
<evidence type="ECO:0000313" key="3">
    <source>
        <dbReference type="Proteomes" id="UP000515472"/>
    </source>
</evidence>
<dbReference type="RefSeq" id="WP_185245023.1">
    <property type="nucleotide sequence ID" value="NZ_AP023213.1"/>
</dbReference>
<dbReference type="SUPFAM" id="SSF53448">
    <property type="entry name" value="Nucleotide-diphospho-sugar transferases"/>
    <property type="match status" value="1"/>
</dbReference>
<reference evidence="2 3" key="1">
    <citation type="submission" date="2020-06" db="EMBL/GenBank/DDBJ databases">
        <title>Interaction of electrochemicaly active bacteria, Geobacter bremensis R4 on different carbon anode.</title>
        <authorList>
            <person name="Meng L."/>
            <person name="Yoshida N."/>
        </authorList>
    </citation>
    <scope>NUCLEOTIDE SEQUENCE [LARGE SCALE GENOMIC DNA]</scope>
    <source>
        <strain evidence="2 3">R4</strain>
    </source>
</reference>
<dbReference type="PANTHER" id="PTHR22916:SF3">
    <property type="entry name" value="UDP-GLCNAC:BETAGAL BETA-1,3-N-ACETYLGLUCOSAMINYLTRANSFERASE-LIKE PROTEIN 1"/>
    <property type="match status" value="1"/>
</dbReference>
<dbReference type="InterPro" id="IPR001173">
    <property type="entry name" value="Glyco_trans_2-like"/>
</dbReference>
<name>A0A6S6M4S2_9BACT</name>
<dbReference type="Proteomes" id="UP000515472">
    <property type="component" value="Chromosome"/>
</dbReference>
<feature type="domain" description="Glycosyltransferase 2-like" evidence="1">
    <location>
        <begin position="4"/>
        <end position="164"/>
    </location>
</feature>
<evidence type="ECO:0000313" key="2">
    <source>
        <dbReference type="EMBL" id="BCG46926.1"/>
    </source>
</evidence>
<dbReference type="Gene3D" id="3.90.550.10">
    <property type="entry name" value="Spore Coat Polysaccharide Biosynthesis Protein SpsA, Chain A"/>
    <property type="match status" value="1"/>
</dbReference>
<dbReference type="EMBL" id="AP023213">
    <property type="protein sequence ID" value="BCG46926.1"/>
    <property type="molecule type" value="Genomic_DNA"/>
</dbReference>
<accession>A0A6S6M4S2</accession>
<dbReference type="GO" id="GO:0016758">
    <property type="term" value="F:hexosyltransferase activity"/>
    <property type="evidence" value="ECO:0007669"/>
    <property type="project" value="UniProtKB-ARBA"/>
</dbReference>
<gene>
    <name evidence="2" type="ORF">GEOBRER4_n1742</name>
</gene>
<dbReference type="PANTHER" id="PTHR22916">
    <property type="entry name" value="GLYCOSYLTRANSFERASE"/>
    <property type="match status" value="1"/>
</dbReference>
<sequence>MKLSVLIITYNHEKFIAQALDSVLMQTVNFDYEIVIGEDCSTDGTRDIVLAYRDAHPDKIRLLLPEKNLGMHRNFVETYRACRGEYLALLDGDDYWSSRDKLQQQVDFLDANPGCAICFHPVAIATAEDPSASVTFPEGFDRAVSTLEDLVVENFIPTCSAVTRGGLITEFPEWFFSLRQGDWPFHVLNAQHGDIGFLNDTMAVYRVHAGGVWSGEKLAPRLEAIVEAYSAINDHLGRKYDHLVRREMARYYYRISRCLEEMGAVGPAREAFWKGLRSSFNAASGRERAVLALKLYAPRLYRFIAGAMQACGGGAGNG</sequence>
<dbReference type="AlphaFoldDB" id="A0A6S6M4S2"/>
<keyword evidence="2" id="KW-0808">Transferase</keyword>
<keyword evidence="3" id="KW-1185">Reference proteome</keyword>
<dbReference type="InterPro" id="IPR029044">
    <property type="entry name" value="Nucleotide-diphossugar_trans"/>
</dbReference>
<organism evidence="2 3">
    <name type="scientific">Citrifermentans bremense</name>
    <dbReference type="NCBI Taxonomy" id="60035"/>
    <lineage>
        <taxon>Bacteria</taxon>
        <taxon>Pseudomonadati</taxon>
        <taxon>Thermodesulfobacteriota</taxon>
        <taxon>Desulfuromonadia</taxon>
        <taxon>Geobacterales</taxon>
        <taxon>Geobacteraceae</taxon>
        <taxon>Citrifermentans</taxon>
    </lineage>
</organism>
<proteinExistence type="predicted"/>
<evidence type="ECO:0000259" key="1">
    <source>
        <dbReference type="Pfam" id="PF00535"/>
    </source>
</evidence>
<dbReference type="KEGG" id="gbn:GEOBRER4_16760"/>
<protein>
    <submittedName>
        <fullName evidence="2">CDP-glycerol:glycerophosphate glycerophosphotransferase</fullName>
    </submittedName>
</protein>